<evidence type="ECO:0000313" key="3">
    <source>
        <dbReference type="EMBL" id="KIM42347.1"/>
    </source>
</evidence>
<evidence type="ECO:0000256" key="2">
    <source>
        <dbReference type="ARBA" id="ARBA00022801"/>
    </source>
</evidence>
<keyword evidence="4" id="KW-1185">Reference proteome</keyword>
<dbReference type="PANTHER" id="PTHR11567:SF110">
    <property type="entry name" value="2-PHOSPHOXYLOSE PHOSPHATASE 1"/>
    <property type="match status" value="1"/>
</dbReference>
<comment type="similarity">
    <text evidence="1">Belongs to the histidine acid phosphatase family.</text>
</comment>
<keyword evidence="2" id="KW-0378">Hydrolase</keyword>
<dbReference type="InterPro" id="IPR033379">
    <property type="entry name" value="Acid_Pase_AS"/>
</dbReference>
<dbReference type="Pfam" id="PF00328">
    <property type="entry name" value="His_Phos_2"/>
    <property type="match status" value="1"/>
</dbReference>
<name>A0A0C2YMU7_HEBCY</name>
<evidence type="ECO:0008006" key="5">
    <source>
        <dbReference type="Google" id="ProtNLM"/>
    </source>
</evidence>
<organism evidence="3 4">
    <name type="scientific">Hebeloma cylindrosporum</name>
    <dbReference type="NCBI Taxonomy" id="76867"/>
    <lineage>
        <taxon>Eukaryota</taxon>
        <taxon>Fungi</taxon>
        <taxon>Dikarya</taxon>
        <taxon>Basidiomycota</taxon>
        <taxon>Agaricomycotina</taxon>
        <taxon>Agaricomycetes</taxon>
        <taxon>Agaricomycetidae</taxon>
        <taxon>Agaricales</taxon>
        <taxon>Agaricineae</taxon>
        <taxon>Hymenogastraceae</taxon>
        <taxon>Hebeloma</taxon>
    </lineage>
</organism>
<dbReference type="EMBL" id="KN831778">
    <property type="protein sequence ID" value="KIM42347.1"/>
    <property type="molecule type" value="Genomic_DNA"/>
</dbReference>
<reference evidence="3 4" key="1">
    <citation type="submission" date="2014-04" db="EMBL/GenBank/DDBJ databases">
        <authorList>
            <consortium name="DOE Joint Genome Institute"/>
            <person name="Kuo A."/>
            <person name="Gay G."/>
            <person name="Dore J."/>
            <person name="Kohler A."/>
            <person name="Nagy L.G."/>
            <person name="Floudas D."/>
            <person name="Copeland A."/>
            <person name="Barry K.W."/>
            <person name="Cichocki N."/>
            <person name="Veneault-Fourrey C."/>
            <person name="LaButti K."/>
            <person name="Lindquist E.A."/>
            <person name="Lipzen A."/>
            <person name="Lundell T."/>
            <person name="Morin E."/>
            <person name="Murat C."/>
            <person name="Sun H."/>
            <person name="Tunlid A."/>
            <person name="Henrissat B."/>
            <person name="Grigoriev I.V."/>
            <person name="Hibbett D.S."/>
            <person name="Martin F."/>
            <person name="Nordberg H.P."/>
            <person name="Cantor M.N."/>
            <person name="Hua S.X."/>
        </authorList>
    </citation>
    <scope>NUCLEOTIDE SEQUENCE [LARGE SCALE GENOMIC DNA]</scope>
    <source>
        <strain evidence="4">h7</strain>
    </source>
</reference>
<reference evidence="4" key="2">
    <citation type="submission" date="2015-01" db="EMBL/GenBank/DDBJ databases">
        <title>Evolutionary Origins and Diversification of the Mycorrhizal Mutualists.</title>
        <authorList>
            <consortium name="DOE Joint Genome Institute"/>
            <consortium name="Mycorrhizal Genomics Consortium"/>
            <person name="Kohler A."/>
            <person name="Kuo A."/>
            <person name="Nagy L.G."/>
            <person name="Floudas D."/>
            <person name="Copeland A."/>
            <person name="Barry K.W."/>
            <person name="Cichocki N."/>
            <person name="Veneault-Fourrey C."/>
            <person name="LaButti K."/>
            <person name="Lindquist E.A."/>
            <person name="Lipzen A."/>
            <person name="Lundell T."/>
            <person name="Morin E."/>
            <person name="Murat C."/>
            <person name="Riley R."/>
            <person name="Ohm R."/>
            <person name="Sun H."/>
            <person name="Tunlid A."/>
            <person name="Henrissat B."/>
            <person name="Grigoriev I.V."/>
            <person name="Hibbett D.S."/>
            <person name="Martin F."/>
        </authorList>
    </citation>
    <scope>NUCLEOTIDE SEQUENCE [LARGE SCALE GENOMIC DNA]</scope>
    <source>
        <strain evidence="4">h7</strain>
    </source>
</reference>
<dbReference type="PANTHER" id="PTHR11567">
    <property type="entry name" value="ACID PHOSPHATASE-RELATED"/>
    <property type="match status" value="1"/>
</dbReference>
<dbReference type="CDD" id="cd07061">
    <property type="entry name" value="HP_HAP_like"/>
    <property type="match status" value="1"/>
</dbReference>
<dbReference type="InterPro" id="IPR029033">
    <property type="entry name" value="His_PPase_superfam"/>
</dbReference>
<dbReference type="GO" id="GO:0016791">
    <property type="term" value="F:phosphatase activity"/>
    <property type="evidence" value="ECO:0007669"/>
    <property type="project" value="TreeGrafter"/>
</dbReference>
<dbReference type="InterPro" id="IPR000560">
    <property type="entry name" value="His_Pase_clade-2"/>
</dbReference>
<dbReference type="PROSITE" id="PS00778">
    <property type="entry name" value="HIS_ACID_PHOSPHAT_2"/>
    <property type="match status" value="1"/>
</dbReference>
<dbReference type="STRING" id="686832.A0A0C2YMU7"/>
<dbReference type="Proteomes" id="UP000053424">
    <property type="component" value="Unassembled WGS sequence"/>
</dbReference>
<sequence length="449" mass="50434">MVRDATGVPAKTYEYRYPQVPLDVDGYPVGPEGLKLEQVHVYVRHGERTPVGVRMNGPPACIPEYWTMCKTARRFNAAVSSLLQTPQEHGHGDMLPNQKIVERADGTLRDGECFLGELTDLGRQSTLSLGQNLRSLYVNRLGFLPDTLSKEDLVYFRTTNMPRTTESLQQIIHGLYPADKCHPSALPPIRIRNGKDENLIGNTYSCKRLEILQVSFAQAAAQAYNRTLEHLDNRISKYLNGNPIRVDGKPRASGVMDTIRASIAHGIKVPPEFEDKSIVDVIEQAVVTEWFADKTEEVRRLGMGPLLSDMTRKMQHKSDLGNSDPTKILVHSTHDTAIAAIAATLDVFDEKWPAFTASITFELFKKEESEPQSILPQSILSLLQSSPTSKHYVRMRYQNKNMFLPICSQKGDHLEGHPEFCTFDAFKARVKELTPDDWDTECSPAGRVL</sequence>
<dbReference type="HOGENOM" id="CLU_030431_3_1_1"/>
<gene>
    <name evidence="3" type="ORF">M413DRAFT_409658</name>
</gene>
<evidence type="ECO:0000256" key="1">
    <source>
        <dbReference type="ARBA" id="ARBA00005375"/>
    </source>
</evidence>
<dbReference type="SUPFAM" id="SSF53254">
    <property type="entry name" value="Phosphoglycerate mutase-like"/>
    <property type="match status" value="1"/>
</dbReference>
<dbReference type="OrthoDB" id="10257284at2759"/>
<dbReference type="Gene3D" id="3.40.50.1240">
    <property type="entry name" value="Phosphoglycerate mutase-like"/>
    <property type="match status" value="1"/>
</dbReference>
<dbReference type="AlphaFoldDB" id="A0A0C2YMU7"/>
<proteinExistence type="inferred from homology"/>
<dbReference type="InterPro" id="IPR050645">
    <property type="entry name" value="Histidine_acid_phosphatase"/>
</dbReference>
<protein>
    <recommendedName>
        <fullName evidence="5">3-phytase</fullName>
    </recommendedName>
</protein>
<accession>A0A0C2YMU7</accession>
<evidence type="ECO:0000313" key="4">
    <source>
        <dbReference type="Proteomes" id="UP000053424"/>
    </source>
</evidence>